<feature type="domain" description="Methyltransferase FkbM" evidence="4">
    <location>
        <begin position="421"/>
        <end position="563"/>
    </location>
</feature>
<comment type="caution">
    <text evidence="5">The sequence shown here is derived from an EMBL/GenBank/DDBJ whole genome shotgun (WGS) entry which is preliminary data.</text>
</comment>
<keyword evidence="5" id="KW-0689">Ribosomal protein</keyword>
<dbReference type="InterPro" id="IPR052514">
    <property type="entry name" value="SAM-dependent_MTase"/>
</dbReference>
<dbReference type="SUPFAM" id="SSF50715">
    <property type="entry name" value="Ribosomal protein L25-like"/>
    <property type="match status" value="1"/>
</dbReference>
<dbReference type="InterPro" id="IPR029751">
    <property type="entry name" value="Ribosomal_L25_dom"/>
</dbReference>
<dbReference type="Gene3D" id="3.40.50.150">
    <property type="entry name" value="Vaccinia Virus protein VP39"/>
    <property type="match status" value="2"/>
</dbReference>
<protein>
    <submittedName>
        <fullName evidence="5">50S ribosomal protein L25</fullName>
    </submittedName>
</protein>
<evidence type="ECO:0000256" key="2">
    <source>
        <dbReference type="SAM" id="MobiDB-lite"/>
    </source>
</evidence>
<keyword evidence="6" id="KW-1185">Reference proteome</keyword>
<gene>
    <name evidence="5" type="primary">rplY</name>
    <name evidence="5" type="ORF">AK812_SmicGene28058</name>
</gene>
<dbReference type="CDD" id="cd00495">
    <property type="entry name" value="Ribosomal_L25_TL5_CTC"/>
    <property type="match status" value="1"/>
</dbReference>
<reference evidence="5 6" key="1">
    <citation type="submission" date="2016-02" db="EMBL/GenBank/DDBJ databases">
        <title>Genome analysis of coral dinoflagellate symbionts highlights evolutionary adaptations to a symbiotic lifestyle.</title>
        <authorList>
            <person name="Aranda M."/>
            <person name="Li Y."/>
            <person name="Liew Y.J."/>
            <person name="Baumgarten S."/>
            <person name="Simakov O."/>
            <person name="Wilson M."/>
            <person name="Piel J."/>
            <person name="Ashoor H."/>
            <person name="Bougouffa S."/>
            <person name="Bajic V.B."/>
            <person name="Ryu T."/>
            <person name="Ravasi T."/>
            <person name="Bayer T."/>
            <person name="Micklem G."/>
            <person name="Kim H."/>
            <person name="Bhak J."/>
            <person name="Lajeunesse T.C."/>
            <person name="Voolstra C.R."/>
        </authorList>
    </citation>
    <scope>NUCLEOTIDE SEQUENCE [LARGE SCALE GENOMIC DNA]</scope>
    <source>
        <strain evidence="5 6">CCMP2467</strain>
    </source>
</reference>
<organism evidence="5 6">
    <name type="scientific">Symbiodinium microadriaticum</name>
    <name type="common">Dinoflagellate</name>
    <name type="synonym">Zooxanthella microadriatica</name>
    <dbReference type="NCBI Taxonomy" id="2951"/>
    <lineage>
        <taxon>Eukaryota</taxon>
        <taxon>Sar</taxon>
        <taxon>Alveolata</taxon>
        <taxon>Dinophyceae</taxon>
        <taxon>Suessiales</taxon>
        <taxon>Symbiodiniaceae</taxon>
        <taxon>Symbiodinium</taxon>
    </lineage>
</organism>
<dbReference type="EMBL" id="LSRX01000715">
    <property type="protein sequence ID" value="OLP90380.1"/>
    <property type="molecule type" value="Genomic_DNA"/>
</dbReference>
<accession>A0A1Q9D5A9</accession>
<keyword evidence="5" id="KW-0687">Ribonucleoprotein</keyword>
<evidence type="ECO:0000313" key="6">
    <source>
        <dbReference type="Proteomes" id="UP000186817"/>
    </source>
</evidence>
<feature type="transmembrane region" description="Helical" evidence="3">
    <location>
        <begin position="1582"/>
        <end position="1603"/>
    </location>
</feature>
<evidence type="ECO:0000256" key="1">
    <source>
        <dbReference type="SAM" id="Coils"/>
    </source>
</evidence>
<dbReference type="InterPro" id="IPR006342">
    <property type="entry name" value="FkbM_mtfrase"/>
</dbReference>
<dbReference type="InterPro" id="IPR029063">
    <property type="entry name" value="SAM-dependent_MTases_sf"/>
</dbReference>
<keyword evidence="3" id="KW-1133">Transmembrane helix</keyword>
<dbReference type="InterPro" id="IPR011035">
    <property type="entry name" value="Ribosomal_bL25/Gln-tRNA_synth"/>
</dbReference>
<dbReference type="GO" id="GO:0006412">
    <property type="term" value="P:translation"/>
    <property type="evidence" value="ECO:0007669"/>
    <property type="project" value="InterPro"/>
</dbReference>
<feature type="region of interest" description="Disordered" evidence="2">
    <location>
        <begin position="1677"/>
        <end position="1696"/>
    </location>
</feature>
<dbReference type="Proteomes" id="UP000186817">
    <property type="component" value="Unassembled WGS sequence"/>
</dbReference>
<feature type="transmembrane region" description="Helical" evidence="3">
    <location>
        <begin position="1647"/>
        <end position="1666"/>
    </location>
</feature>
<evidence type="ECO:0000259" key="4">
    <source>
        <dbReference type="Pfam" id="PF05050"/>
    </source>
</evidence>
<feature type="transmembrane region" description="Helical" evidence="3">
    <location>
        <begin position="695"/>
        <end position="719"/>
    </location>
</feature>
<proteinExistence type="predicted"/>
<feature type="transmembrane region" description="Helical" evidence="3">
    <location>
        <begin position="881"/>
        <end position="909"/>
    </location>
</feature>
<feature type="transmembrane region" description="Helical" evidence="3">
    <location>
        <begin position="1615"/>
        <end position="1641"/>
    </location>
</feature>
<evidence type="ECO:0000256" key="3">
    <source>
        <dbReference type="SAM" id="Phobius"/>
    </source>
</evidence>
<dbReference type="SUPFAM" id="SSF53335">
    <property type="entry name" value="S-adenosyl-L-methionine-dependent methyltransferases"/>
    <property type="match status" value="2"/>
</dbReference>
<sequence>MEAASAWRINRTMQDVLFDHQCPNSVVLNRSQDDWEALAEARHLNATRGLLGIYDNLQRCFKGNLHTPGFLKRPGNGQFVIDIGLGYDAKETRDAVKNNFTVFAFEMLPGNIKEVQKVVSGDSRFHFVELRKEGDRWVMPELPKPTGNTGLAYIINAAVSDEEMTVMFSNKQTHSLIESVDTGRGEGKPVPVLPLHKLLPSWLPHVDYLKIDTQGHELKVLRGCLKLFEEARCRYISFEFSPLLMRHAKSGDPLVLLKLLPSMGALCYTASAPHEHLRPGAAWPLEEWFRLLDTGSWLGYKGIVKGGFGAWVDLLCTWPVTTLRNSKSTAKWTANRTVRELMLDHQCPDKVKYDLSEEDRSALERTRMSNAKMARFGIFDDLQACFERNSKMPGFLEKSGAGQFVIDIGVGWEAKEMRLAVQNGFTVFAFEMLPGNIQELKQLVTGDSRFHFVELKKEGDGWVLPELPKPAGNTGLAYVINAAVWDEETTVMFPESLIRSHVESVTTGRKEGRPVPVLPLHKLLPKWLPHVDFLRIEAQGHELKVLRGCERVLREPQSRYIQFVFAPWLIKRAQTGDLLELLRFLPGMGALCYTASSPKLHLRSGAPWPLQDWLKLLDEGNFTGYNRPVGMKDHYKMWMYGPWVDILCYWPITASSMEEPTTSQSSFGLEVTPPGEQHLQQVLLQKPPMTQPQALFANGMSVWAGVLPLIFGWCILVALRCLRLRRVAPFDGRPAVMMDLSGPELLAAVARAEAAAEEAEERARHLRAESDRLRAELASRYPSKLLAAGESSPDDRQWALLSGWTDQPFQEGPEKNRERLEAFEATLVERLQRSCGKALQLRPSSEKGQISADEHTDVLASALQPLIHSGRHKQQQQQQGITAVFILSILLMAFLIVLGTALDIVGAYLKNYETDLQAMFPWAGVRRAFSSKGYRVKRVRYPWKEELMRDSWSFLKQDMIAHFRQMPERDSTVHIRADPWPRFTMKEFLAEKGLLPAVITKYGPNRKVTFNRAEMERIAFDEPEGHVSHLFKGRLFRIHVGQWIEECVVKDLQAHPVEQELYFVRFERHVPGNMTVVPIPVSISGLWGCPGYRKGGHVEVALPTVLCEVVGERIPPPLIVDVSNLHLEDPFGKITLRDMLSLLPKDGTVRFAREYSMDEEVVTCYDPKALGEVPLPHDWQDPNFDHRGGRYHLTYTGFWPKQTTRVDKAGAVVETVLPYCRTRGGLWQIKALNHLATVRMKQNPLALTRCNMRASELLTTLEPELLRGVPLHVCLGGWAKHWKPPDPGMFRVDAANYELSHQADFFDDFLSHDWQTSRWTKLCSLLVVYNSRAALVAAILACPLIAVARIEDVLPNYRPSSCLVYVVHLFFLCFWQRLRSTVLPPIVVFLDKLCIAQSPEQAELKKKGILGIAAFLNHSKRLVVLWSPRILGSVILFGVPFGTFSARMARQLQHAPEQLKRFEVQKAACFCCANDHKHPDTGADIPCDRELVYRKLEDWYGRPTDIGDEHLRRFNSLVHDRLGRSVLRQMPHAVPTAPLINMLSAATMPWFADAIERILWRIFREDGQDFLAYSWRFAVLEWAFVFTVVIVTGLLAVTLATLLARTFPTVRDLWLALVGLTMCTAPATVVVGSFFVFQYFAADAWPSTIVFIVALLLGSCSLRLTLTNQQKAGVTEELDDMSDVTSTTNTPQSSAPEVDNRFIFHVESEASSWSV</sequence>
<dbReference type="Pfam" id="PF05050">
    <property type="entry name" value="Methyltransf_21"/>
    <property type="match status" value="2"/>
</dbReference>
<feature type="compositionally biased region" description="Polar residues" evidence="2">
    <location>
        <begin position="1683"/>
        <end position="1695"/>
    </location>
</feature>
<dbReference type="GO" id="GO:0003735">
    <property type="term" value="F:structural constituent of ribosome"/>
    <property type="evidence" value="ECO:0007669"/>
    <property type="project" value="InterPro"/>
</dbReference>
<dbReference type="PANTHER" id="PTHR34203:SF15">
    <property type="entry name" value="SLL1173 PROTEIN"/>
    <property type="match status" value="1"/>
</dbReference>
<name>A0A1Q9D5A9_SYMMI</name>
<keyword evidence="3" id="KW-0812">Transmembrane</keyword>
<evidence type="ECO:0000313" key="5">
    <source>
        <dbReference type="EMBL" id="OLP90380.1"/>
    </source>
</evidence>
<dbReference type="GO" id="GO:0005840">
    <property type="term" value="C:ribosome"/>
    <property type="evidence" value="ECO:0007669"/>
    <property type="project" value="UniProtKB-KW"/>
</dbReference>
<dbReference type="PANTHER" id="PTHR34203">
    <property type="entry name" value="METHYLTRANSFERASE, FKBM FAMILY PROTEIN"/>
    <property type="match status" value="1"/>
</dbReference>
<dbReference type="OrthoDB" id="408714at2759"/>
<feature type="domain" description="Methyltransferase FkbM" evidence="4">
    <location>
        <begin position="100"/>
        <end position="242"/>
    </location>
</feature>
<keyword evidence="3" id="KW-0472">Membrane</keyword>
<keyword evidence="1" id="KW-0175">Coiled coil</keyword>
<feature type="coiled-coil region" evidence="1">
    <location>
        <begin position="749"/>
        <end position="776"/>
    </location>
</feature>